<protein>
    <recommendedName>
        <fullName evidence="2">DUF222 domain-containing protein</fullName>
    </recommendedName>
</protein>
<dbReference type="Pfam" id="PF02720">
    <property type="entry name" value="DUF222"/>
    <property type="match status" value="1"/>
</dbReference>
<proteinExistence type="predicted"/>
<dbReference type="InterPro" id="IPR003615">
    <property type="entry name" value="HNH_nuc"/>
</dbReference>
<accession>A0A1G4YCP5</accession>
<feature type="compositionally biased region" description="Gly residues" evidence="1">
    <location>
        <begin position="674"/>
        <end position="686"/>
    </location>
</feature>
<reference evidence="4" key="1">
    <citation type="submission" date="2016-10" db="EMBL/GenBank/DDBJ databases">
        <authorList>
            <person name="Varghese N."/>
            <person name="Submissions S."/>
        </authorList>
    </citation>
    <scope>NUCLEOTIDE SEQUENCE [LARGE SCALE GENOMIC DNA]</scope>
    <source>
        <strain evidence="4">DSM 45722</strain>
    </source>
</reference>
<feature type="region of interest" description="Disordered" evidence="1">
    <location>
        <begin position="321"/>
        <end position="397"/>
    </location>
</feature>
<feature type="compositionally biased region" description="Basic and acidic residues" evidence="1">
    <location>
        <begin position="225"/>
        <end position="234"/>
    </location>
</feature>
<keyword evidence="4" id="KW-1185">Reference proteome</keyword>
<dbReference type="Proteomes" id="UP000198981">
    <property type="component" value="Unassembled WGS sequence"/>
</dbReference>
<feature type="domain" description="DUF222" evidence="2">
    <location>
        <begin position="74"/>
        <end position="304"/>
    </location>
</feature>
<dbReference type="EMBL" id="FMUH01000003">
    <property type="protein sequence ID" value="SCX51099.1"/>
    <property type="molecule type" value="Genomic_DNA"/>
</dbReference>
<dbReference type="CDD" id="cd00085">
    <property type="entry name" value="HNHc"/>
    <property type="match status" value="1"/>
</dbReference>
<sequence>MAVDGMVVGSRFGLTIGISQVEVYASAAAKAAVLEAERAAQIAAGLPDDLVHRPTRLSELLVVHADRADIHAVLRDVAEAQAELHALQAAAISRLAALQPAQSPLPGGRPDDPDGRADDWVTDEVACVLGISTSTATTLVGKQRALVEQLPQVWAALAEGRIDVRRATVLVDALAHRKQSAGGGLPDHVVDAIARRGLAWIGEGAGPTPLADRVAGALVAADPAEADRRAEQRRTKQNTTTTGTGDGLATFRSDHLDADQAAQMQTVVDAMAATMRKNGDRRPIGVLRVVAHHQLVTRPWQALPDDVAAARWNLHLRVDLTDLDDGGPLQNTSTPAATERTDDTELTNQATASACDQHGMDTDAPTGAADPSDDGGEGRVVWSDDGDGRSTRRGSRVGAIGGLPVPPAAVAELLARYAALIPTGPHGRVEGGHVWFEVVDSTGRLCALTTPAEARAALRRGTGLGPPPAVDRYTPSAEQVRFVKARDRHCRFPGCHRPAHYVDLDHVIPHDHRRPHAGGPTCVTNLICLCRRHHRLKTHAPGWTFQMDPDGTLHVTPPGSPTRTTRPAHLAEAGVTGAGVTGAGVAGAGVAGASVAGVSVAGSTQPQVDALVDVLGPTPKRYRTPTPQQRAARRAATDERARLAAQIDADLDAALTRAAAGLPLWPTSDDFGDADGGTVGCAGGTGSSTAPDADQPPF</sequence>
<feature type="region of interest" description="Disordered" evidence="1">
    <location>
        <begin position="222"/>
        <end position="248"/>
    </location>
</feature>
<name>A0A1G4YCP5_9ACTN</name>
<evidence type="ECO:0000256" key="1">
    <source>
        <dbReference type="SAM" id="MobiDB-lite"/>
    </source>
</evidence>
<dbReference type="InterPro" id="IPR003870">
    <property type="entry name" value="DUF222"/>
</dbReference>
<feature type="region of interest" description="Disordered" evidence="1">
    <location>
        <begin position="617"/>
        <end position="639"/>
    </location>
</feature>
<dbReference type="STRING" id="1960309.SAMN03159343_2550"/>
<evidence type="ECO:0000259" key="2">
    <source>
        <dbReference type="Pfam" id="PF02720"/>
    </source>
</evidence>
<evidence type="ECO:0000313" key="4">
    <source>
        <dbReference type="Proteomes" id="UP000198981"/>
    </source>
</evidence>
<gene>
    <name evidence="3" type="ORF">SAMN03159343_2550</name>
</gene>
<dbReference type="AlphaFoldDB" id="A0A1G4YCP5"/>
<dbReference type="Gene3D" id="1.10.30.50">
    <property type="match status" value="1"/>
</dbReference>
<evidence type="ECO:0000313" key="3">
    <source>
        <dbReference type="EMBL" id="SCX51099.1"/>
    </source>
</evidence>
<organism evidence="3 4">
    <name type="scientific">Klenkia marina</name>
    <dbReference type="NCBI Taxonomy" id="1960309"/>
    <lineage>
        <taxon>Bacteria</taxon>
        <taxon>Bacillati</taxon>
        <taxon>Actinomycetota</taxon>
        <taxon>Actinomycetes</taxon>
        <taxon>Geodermatophilales</taxon>
        <taxon>Geodermatophilaceae</taxon>
        <taxon>Klenkia</taxon>
    </lineage>
</organism>
<feature type="region of interest" description="Disordered" evidence="1">
    <location>
        <begin position="666"/>
        <end position="698"/>
    </location>
</feature>